<dbReference type="InterPro" id="IPR027375">
    <property type="entry name" value="DKNYY"/>
</dbReference>
<comment type="caution">
    <text evidence="2">The sequence shown here is derived from an EMBL/GenBank/DDBJ whole genome shotgun (WGS) entry which is preliminary data.</text>
</comment>
<evidence type="ECO:0000256" key="1">
    <source>
        <dbReference type="SAM" id="SignalP"/>
    </source>
</evidence>
<name>A0A5S3YWF1_9GAMM</name>
<protein>
    <recommendedName>
        <fullName evidence="4">DKNYY family protein</fullName>
    </recommendedName>
</protein>
<dbReference type="PROSITE" id="PS51257">
    <property type="entry name" value="PROKAR_LIPOPROTEIN"/>
    <property type="match status" value="1"/>
</dbReference>
<feature type="signal peptide" evidence="1">
    <location>
        <begin position="1"/>
        <end position="23"/>
    </location>
</feature>
<dbReference type="Pfam" id="PF13644">
    <property type="entry name" value="DKNYY"/>
    <property type="match status" value="1"/>
</dbReference>
<evidence type="ECO:0000313" key="3">
    <source>
        <dbReference type="Proteomes" id="UP000307362"/>
    </source>
</evidence>
<reference evidence="2 3" key="1">
    <citation type="submission" date="2017-12" db="EMBL/GenBank/DDBJ databases">
        <authorList>
            <person name="Paulsen S."/>
            <person name="Gram L.K."/>
        </authorList>
    </citation>
    <scope>NUCLEOTIDE SEQUENCE [LARGE SCALE GENOMIC DNA]</scope>
    <source>
        <strain evidence="2 3">S1189</strain>
    </source>
</reference>
<dbReference type="OrthoDB" id="6286889at2"/>
<gene>
    <name evidence="2" type="ORF">CWB73_05030</name>
</gene>
<sequence length="545" mass="62189">MRVLLILVLTTLLSACLSTPVYQGYYVDKENNKVLYGDGNPFASLANMPQKVISRTVSNADVNTFEVLDAKGYAKDKNYVYHYGKTVPFADPASFEVLSDLVSKDKNHLFYRAQPIKGVSAQDAKLLNPSAELLDQLYILSQGRVFINMGEINFTPCDAKSLKVLKDTSYIKDNKCVFYRGIKLEGANPKKFKDKSWDYSVDNKNVYFEGKKLAQVSSKGFDVLSYDYAENDDNVFFRDKLLVGVSTKDFEPLRYGYAKNIQGVYFEGKLLEGANRKLFRLSGYEKGTDTQNCYYKSEKVDCETYKSSSKKEQNAQVSVFDGVDLGKRLTPKEINESVSKMVGNLLKMKQLNIQALDDKLQLILEEQKSTYEGQYLTPETVEQIDLSKLEAGFSFELYTPAVPRKHVLYELRNFENNTANFVLHTLDHFGALVQQRSLKGETLLTSESLFRGASKIDFAPFECTFQLGKCKHSKVYGYSDNPIQEEFDIEYQDGYWIRTTQTTEQSDKQELFLFDQYGFILVHAIKHNGKLSNLWLRLSESKGNF</sequence>
<evidence type="ECO:0008006" key="4">
    <source>
        <dbReference type="Google" id="ProtNLM"/>
    </source>
</evidence>
<reference evidence="3" key="2">
    <citation type="submission" date="2019-06" db="EMBL/GenBank/DDBJ databases">
        <title>Co-occurence of chitin degradation, pigmentation and bioactivity in marine Pseudoalteromonas.</title>
        <authorList>
            <person name="Sonnenschein E.C."/>
            <person name="Bech P.K."/>
        </authorList>
    </citation>
    <scope>NUCLEOTIDE SEQUENCE [LARGE SCALE GENOMIC DNA]</scope>
    <source>
        <strain evidence="3">S1189</strain>
    </source>
</reference>
<evidence type="ECO:0000313" key="2">
    <source>
        <dbReference type="EMBL" id="TMP82255.1"/>
    </source>
</evidence>
<proteinExistence type="predicted"/>
<dbReference type="AlphaFoldDB" id="A0A5S3YWF1"/>
<dbReference type="RefSeq" id="WP_138566727.1">
    <property type="nucleotide sequence ID" value="NZ_PNCM01000012.1"/>
</dbReference>
<dbReference type="EMBL" id="PNCM01000012">
    <property type="protein sequence ID" value="TMP82255.1"/>
    <property type="molecule type" value="Genomic_DNA"/>
</dbReference>
<accession>A0A5S3YWF1</accession>
<keyword evidence="1" id="KW-0732">Signal</keyword>
<organism evidence="2 3">
    <name type="scientific">Pseudoalteromonas phenolica</name>
    <dbReference type="NCBI Taxonomy" id="161398"/>
    <lineage>
        <taxon>Bacteria</taxon>
        <taxon>Pseudomonadati</taxon>
        <taxon>Pseudomonadota</taxon>
        <taxon>Gammaproteobacteria</taxon>
        <taxon>Alteromonadales</taxon>
        <taxon>Pseudoalteromonadaceae</taxon>
        <taxon>Pseudoalteromonas</taxon>
    </lineage>
</organism>
<dbReference type="Proteomes" id="UP000307362">
    <property type="component" value="Unassembled WGS sequence"/>
</dbReference>
<feature type="chain" id="PRO_5024423354" description="DKNYY family protein" evidence="1">
    <location>
        <begin position="24"/>
        <end position="545"/>
    </location>
</feature>